<protein>
    <recommendedName>
        <fullName evidence="3">Replication initiation protein</fullName>
    </recommendedName>
</protein>
<dbReference type="AlphaFoldDB" id="A0A428YBT1"/>
<dbReference type="RefSeq" id="WP_037274755.1">
    <property type="nucleotide sequence ID" value="NZ_QHKI01000090.1"/>
</dbReference>
<comment type="caution">
    <text evidence="1">The sequence shown here is derived from an EMBL/GenBank/DDBJ whole genome shotgun (WGS) entry which is preliminary data.</text>
</comment>
<name>A0A428YBT1_KIBAR</name>
<dbReference type="OrthoDB" id="3203793at2"/>
<dbReference type="InterPro" id="IPR046828">
    <property type="entry name" value="RepSA"/>
</dbReference>
<evidence type="ECO:0000313" key="1">
    <source>
        <dbReference type="EMBL" id="RSM65009.1"/>
    </source>
</evidence>
<dbReference type="Pfam" id="PF20199">
    <property type="entry name" value="RepSA"/>
    <property type="match status" value="1"/>
</dbReference>
<reference evidence="1 2" key="1">
    <citation type="submission" date="2018-05" db="EMBL/GenBank/DDBJ databases">
        <title>Evolution of GPA BGCs.</title>
        <authorList>
            <person name="Waglechner N."/>
            <person name="Wright G.D."/>
        </authorList>
    </citation>
    <scope>NUCLEOTIDE SEQUENCE [LARGE SCALE GENOMIC DNA]</scope>
    <source>
        <strain evidence="1 2">A82846</strain>
    </source>
</reference>
<proteinExistence type="predicted"/>
<accession>A0A428YBT1</accession>
<organism evidence="1 2">
    <name type="scientific">Kibdelosporangium aridum</name>
    <dbReference type="NCBI Taxonomy" id="2030"/>
    <lineage>
        <taxon>Bacteria</taxon>
        <taxon>Bacillati</taxon>
        <taxon>Actinomycetota</taxon>
        <taxon>Actinomycetes</taxon>
        <taxon>Pseudonocardiales</taxon>
        <taxon>Pseudonocardiaceae</taxon>
        <taxon>Kibdelosporangium</taxon>
    </lineage>
</organism>
<gene>
    <name evidence="1" type="ORF">DMH04_50090</name>
</gene>
<evidence type="ECO:0008006" key="3">
    <source>
        <dbReference type="Google" id="ProtNLM"/>
    </source>
</evidence>
<evidence type="ECO:0000313" key="2">
    <source>
        <dbReference type="Proteomes" id="UP000287547"/>
    </source>
</evidence>
<dbReference type="EMBL" id="QHKI01000090">
    <property type="protein sequence ID" value="RSM65009.1"/>
    <property type="molecule type" value="Genomic_DNA"/>
</dbReference>
<dbReference type="Proteomes" id="UP000287547">
    <property type="component" value="Unassembled WGS sequence"/>
</dbReference>
<sequence length="518" mass="57800">MTMSTATLTPSTPVLGVGAVAEHTATQEHLDRASATNYHRWLAHVMPAAACSNPIRLRVEAHWSDDAGRSVEIDHVSNTMPDGVLYVACKNRRASQCPGCAATYRADMYQLIKAGMLGGKGVPDTVVNHPSLFVTLTAPSFGLVHTASKPGKQRPCTPRRNAIRCPHGVVQVCWLTHQPDDSHTGQPLCRDCYDYDHQAVWNLHAGELWRRTTISINRHLAAHAKRLGVRVRLQYTKVAEYQARGAVHFHALCRLDGYDPDDKDAILTPNPAITVEHLKSYIDSAVRTTTFTTAPHPRNRDGWPIAWGEQLDIRTVHLTPSDMDDRGQLANTAVAGYLAKYATKATEVTGHMSKRLTAMSIQLADEDTHQNRQLQACWYLGQRPLHVTSVRQRKDWDETWGKLQRWAHMLGFGGHFATKSRRYSTTLTALRNVRRAYQLGQQPVELQLFDAPRRDHDGAGVDAELIVIHTFDGLGWLTTADAQLANTAAAKAREHRLVAREEIEAQLGGEEVTRCWNR</sequence>